<dbReference type="KEGG" id="pwn:QNH46_07900"/>
<dbReference type="InterPro" id="IPR016024">
    <property type="entry name" value="ARM-type_fold"/>
</dbReference>
<dbReference type="SUPFAM" id="SSF48371">
    <property type="entry name" value="ARM repeat"/>
    <property type="match status" value="1"/>
</dbReference>
<protein>
    <submittedName>
        <fullName evidence="2">Uncharacterized protein</fullName>
    </submittedName>
</protein>
<accession>A0AA95KUZ7</accession>
<proteinExistence type="predicted"/>
<reference evidence="2" key="1">
    <citation type="submission" date="2023-05" db="EMBL/GenBank/DDBJ databases">
        <title>Comparative genomics of Bacillaceae isolates and their secondary metabolite potential.</title>
        <authorList>
            <person name="Song L."/>
            <person name="Nielsen L.J."/>
            <person name="Mohite O."/>
            <person name="Xu X."/>
            <person name="Weber T."/>
            <person name="Kovacs A.T."/>
        </authorList>
    </citation>
    <scope>NUCLEOTIDE SEQUENCE</scope>
    <source>
        <strain evidence="2">B2_4</strain>
    </source>
</reference>
<dbReference type="SUPFAM" id="SSF57997">
    <property type="entry name" value="Tropomyosin"/>
    <property type="match status" value="1"/>
</dbReference>
<dbReference type="EMBL" id="CP126084">
    <property type="protein sequence ID" value="WHX50558.1"/>
    <property type="molecule type" value="Genomic_DNA"/>
</dbReference>
<evidence type="ECO:0000313" key="2">
    <source>
        <dbReference type="EMBL" id="WHX50558.1"/>
    </source>
</evidence>
<gene>
    <name evidence="2" type="ORF">QNH46_07900</name>
</gene>
<sequence length="937" mass="102092">MSDEVGKVSLGLELVGGSDLNRQITMAAGAIGQQLTKSLQSTFGGFSLKGFASNISQTLKATTETAMRGIADGMEQSVAAVEARLVKSIDTASQAMKQSIEENKTAAEQAIDSISDKLAGLKAPSIFSRLVPNLQPAAAGAATPAVATPKAKTPKIDVEAAKAEMERLTAVLDNVNAKIEIQERKLGELRLAYAETFNEDKKNKLQEKIVNTEAALLRLTQTSDKTAKKIWELDDSIKNASEVADNAEKPVQNLGQKLVNTNKPIKQVKDNLNKAAKAAAGADKSFSSAGRSAGMMGNSFTRALGRILKQVFVFAVLYKAIRDFNSYLGSSLKTNAQFAASLNAIQTNLRVAFQPIYEAILPAINALMAGLAKITAYIAAFISALFGKTYQQSYQAAKGIETAKKAMEGYGKKAKKAGKDAKGALASFDELNTLDFSKSDADADTGGGSKGFEMQMPDMDITGIQAKMDTLAANVKAAFDRAWAGVKQGWDWVVSTFGPSFQTAWSSISPELEKWKQQFGKMFNDVMALGEPLKSWFHEHLVPSWQNGIELVGHIWSGLLESIRNVVSSIWDAVFPIWEKLISEGLPRFTEFLNGVQEIFGKLFDLVKEIFDDIWRDAVDPAMKLVSNIIQDTLDIIFDWWDKWGKKIVDGLKESLDKIKELWNNIWENFLEPFISNMLDMLEWLWEEHLKDLVKEIGNFIGKLVTAAQDIFNKFIMPVINWLVKTLGPTWANMMSFIGDVIGTALGVISDVSKGIIKALGGVADFLAGVFTLDWKRAWEGIQTFMEGWKDALVGIFKGAVNLIIDALNYMIRQVNKVNIDVPEWVPGIGGKSLGFTVKEIPKLAKGGLAYGPTLAMVGDNKGAAADPEVISPLSTLQDMLSSSNQAVVDVLVMILDALRSSDKETVIKVGETELGRIAARAIGAAERQAGRPLFAR</sequence>
<dbReference type="AlphaFoldDB" id="A0AA95KUZ7"/>
<dbReference type="Proteomes" id="UP001177943">
    <property type="component" value="Chromosome"/>
</dbReference>
<feature type="coiled-coil region" evidence="1">
    <location>
        <begin position="158"/>
        <end position="222"/>
    </location>
</feature>
<dbReference type="RefSeq" id="WP_283927619.1">
    <property type="nucleotide sequence ID" value="NZ_CP126084.1"/>
</dbReference>
<organism evidence="2 3">
    <name type="scientific">Paenibacillus woosongensis</name>
    <dbReference type="NCBI Taxonomy" id="307580"/>
    <lineage>
        <taxon>Bacteria</taxon>
        <taxon>Bacillati</taxon>
        <taxon>Bacillota</taxon>
        <taxon>Bacilli</taxon>
        <taxon>Bacillales</taxon>
        <taxon>Paenibacillaceae</taxon>
        <taxon>Paenibacillus</taxon>
    </lineage>
</organism>
<name>A0AA95KUZ7_9BACL</name>
<evidence type="ECO:0000313" key="3">
    <source>
        <dbReference type="Proteomes" id="UP001177943"/>
    </source>
</evidence>
<evidence type="ECO:0000256" key="1">
    <source>
        <dbReference type="SAM" id="Coils"/>
    </source>
</evidence>
<keyword evidence="1" id="KW-0175">Coiled coil</keyword>